<protein>
    <submittedName>
        <fullName evidence="6">DNA-binding transcriptional regulator LsrR, DeoR family</fullName>
    </submittedName>
</protein>
<dbReference type="AlphaFoldDB" id="A0A1I5TDT9"/>
<evidence type="ECO:0000313" key="7">
    <source>
        <dbReference type="Proteomes" id="UP000198892"/>
    </source>
</evidence>
<dbReference type="InterPro" id="IPR051054">
    <property type="entry name" value="SorC_transcr_regulators"/>
</dbReference>
<comment type="similarity">
    <text evidence="1">Belongs to the SorC transcriptional regulatory family.</text>
</comment>
<name>A0A1I5TDT9_9BACI</name>
<keyword evidence="4" id="KW-0804">Transcription</keyword>
<dbReference type="Gene3D" id="1.10.10.60">
    <property type="entry name" value="Homeodomain-like"/>
    <property type="match status" value="1"/>
</dbReference>
<evidence type="ECO:0000256" key="2">
    <source>
        <dbReference type="ARBA" id="ARBA00023015"/>
    </source>
</evidence>
<feature type="domain" description="Sugar-binding" evidence="5">
    <location>
        <begin position="58"/>
        <end position="312"/>
    </location>
</feature>
<accession>A0A1I5TDT9</accession>
<dbReference type="PANTHER" id="PTHR34294">
    <property type="entry name" value="TRANSCRIPTIONAL REGULATOR-RELATED"/>
    <property type="match status" value="1"/>
</dbReference>
<dbReference type="RefSeq" id="WP_093337292.1">
    <property type="nucleotide sequence ID" value="NZ_FOXD01000010.1"/>
</dbReference>
<evidence type="ECO:0000313" key="6">
    <source>
        <dbReference type="EMBL" id="SFP81194.1"/>
    </source>
</evidence>
<dbReference type="OrthoDB" id="58802at2"/>
<dbReference type="GO" id="GO:0003677">
    <property type="term" value="F:DNA binding"/>
    <property type="evidence" value="ECO:0007669"/>
    <property type="project" value="UniProtKB-KW"/>
</dbReference>
<keyword evidence="7" id="KW-1185">Reference proteome</keyword>
<dbReference type="SUPFAM" id="SSF100950">
    <property type="entry name" value="NagB/RpiA/CoA transferase-like"/>
    <property type="match status" value="1"/>
</dbReference>
<keyword evidence="3 6" id="KW-0238">DNA-binding</keyword>
<reference evidence="7" key="1">
    <citation type="submission" date="2016-10" db="EMBL/GenBank/DDBJ databases">
        <authorList>
            <person name="Varghese N."/>
            <person name="Submissions S."/>
        </authorList>
    </citation>
    <scope>NUCLEOTIDE SEQUENCE [LARGE SCALE GENOMIC DNA]</scope>
    <source>
        <strain evidence="7">S7</strain>
    </source>
</reference>
<dbReference type="EMBL" id="FOXD01000010">
    <property type="protein sequence ID" value="SFP81194.1"/>
    <property type="molecule type" value="Genomic_DNA"/>
</dbReference>
<evidence type="ECO:0000256" key="4">
    <source>
        <dbReference type="ARBA" id="ARBA00023163"/>
    </source>
</evidence>
<sequence length="315" mass="35009">MDWKERRQMVRIAKLYHLENWTQTEIAKKVELSRPVISKILQKAKEIGIVEIYINDETLHTVKLENEIEKKYNLTEAIVASSGTHGAEVVKRRVGQAAASYVSKKIDSLNRIGISWGKSMHAFIDEFPARTGEHVHLVPLIGGMGSNDVYLHSNHLTFHLAQKLNTTSSYLHAPAMVETEDLKESLMQSRDISEVIEEGRTVDLAVVGVGIPSEKATMAEMGYFSPEDIQSLRAGKAIGDMNSQFYNKDGAEIVHTVNNRTIALTLDDLQQIPEVLAVTDGVEKVESLHAALKSGCIDVLVTDDDMAGRLLEQTF</sequence>
<proteinExistence type="inferred from homology"/>
<dbReference type="Gene3D" id="3.40.50.1360">
    <property type="match status" value="1"/>
</dbReference>
<organism evidence="6 7">
    <name type="scientific">Salibacterium halotolerans</name>
    <dbReference type="NCBI Taxonomy" id="1884432"/>
    <lineage>
        <taxon>Bacteria</taxon>
        <taxon>Bacillati</taxon>
        <taxon>Bacillota</taxon>
        <taxon>Bacilli</taxon>
        <taxon>Bacillales</taxon>
        <taxon>Bacillaceae</taxon>
    </lineage>
</organism>
<dbReference type="PANTHER" id="PTHR34294:SF12">
    <property type="entry name" value="SUGAR-BINDING TRANSCRIPTIONAL REGULATOR"/>
    <property type="match status" value="1"/>
</dbReference>
<dbReference type="InterPro" id="IPR037171">
    <property type="entry name" value="NagB/RpiA_transferase-like"/>
</dbReference>
<dbReference type="Proteomes" id="UP000198892">
    <property type="component" value="Unassembled WGS sequence"/>
</dbReference>
<dbReference type="Pfam" id="PF04198">
    <property type="entry name" value="Sugar-bind"/>
    <property type="match status" value="1"/>
</dbReference>
<dbReference type="GO" id="GO:0030246">
    <property type="term" value="F:carbohydrate binding"/>
    <property type="evidence" value="ECO:0007669"/>
    <property type="project" value="InterPro"/>
</dbReference>
<gene>
    <name evidence="6" type="ORF">SAMN05518683_110120</name>
</gene>
<keyword evidence="2" id="KW-0805">Transcription regulation</keyword>
<dbReference type="InterPro" id="IPR007324">
    <property type="entry name" value="Sugar-bd_dom_put"/>
</dbReference>
<evidence type="ECO:0000256" key="3">
    <source>
        <dbReference type="ARBA" id="ARBA00023125"/>
    </source>
</evidence>
<evidence type="ECO:0000259" key="5">
    <source>
        <dbReference type="Pfam" id="PF04198"/>
    </source>
</evidence>
<dbReference type="STRING" id="1884432.SAMN05518683_110120"/>
<evidence type="ECO:0000256" key="1">
    <source>
        <dbReference type="ARBA" id="ARBA00010466"/>
    </source>
</evidence>